<dbReference type="InterPro" id="IPR036206">
    <property type="entry name" value="ThiamineP_synth_sf"/>
</dbReference>
<proteinExistence type="predicted"/>
<evidence type="ECO:0000313" key="3">
    <source>
        <dbReference type="Proteomes" id="UP001519924"/>
    </source>
</evidence>
<feature type="non-terminal residue" evidence="2">
    <location>
        <position position="1"/>
    </location>
</feature>
<evidence type="ECO:0000259" key="1">
    <source>
        <dbReference type="Pfam" id="PF02581"/>
    </source>
</evidence>
<gene>
    <name evidence="2" type="ORF">K1J50_15880</name>
</gene>
<sequence>ERRPAAGVLPFLRARRAGAPWARLSLAAHGGAGGAARARRLAADLCFLSPAFATASHPGQAPLGPLRWAARARRLPGGRAAALGGVGPGTAGRLPRARLAGLAAIGGFLTGPCGGRATVSRGCRAGAPAPVAAVRCAEP</sequence>
<organism evidence="2 3">
    <name type="scientific">Caldovatus aquaticus</name>
    <dbReference type="NCBI Taxonomy" id="2865671"/>
    <lineage>
        <taxon>Bacteria</taxon>
        <taxon>Pseudomonadati</taxon>
        <taxon>Pseudomonadota</taxon>
        <taxon>Alphaproteobacteria</taxon>
        <taxon>Acetobacterales</taxon>
        <taxon>Roseomonadaceae</taxon>
        <taxon>Caldovatus</taxon>
    </lineage>
</organism>
<dbReference type="Proteomes" id="UP001519924">
    <property type="component" value="Unassembled WGS sequence"/>
</dbReference>
<keyword evidence="3" id="KW-1185">Reference proteome</keyword>
<comment type="caution">
    <text evidence="2">The sequence shown here is derived from an EMBL/GenBank/DDBJ whole genome shotgun (WGS) entry which is preliminary data.</text>
</comment>
<reference evidence="2 3" key="1">
    <citation type="submission" date="2021-08" db="EMBL/GenBank/DDBJ databases">
        <title>Caldovatus sediminis gen. nov., sp. nov., a moderately thermophilic bacterium isolated from a hot spring.</title>
        <authorList>
            <person name="Hu C.-J."/>
            <person name="Li W.-J."/>
            <person name="Xian W.-D."/>
        </authorList>
    </citation>
    <scope>NUCLEOTIDE SEQUENCE [LARGE SCALE GENOMIC DNA]</scope>
    <source>
        <strain evidence="2 3">SYSU G05006</strain>
    </source>
</reference>
<dbReference type="InterPro" id="IPR022998">
    <property type="entry name" value="ThiamineP_synth_TenI"/>
</dbReference>
<dbReference type="InterPro" id="IPR013785">
    <property type="entry name" value="Aldolase_TIM"/>
</dbReference>
<dbReference type="SUPFAM" id="SSF51391">
    <property type="entry name" value="Thiamin phosphate synthase"/>
    <property type="match status" value="1"/>
</dbReference>
<accession>A0ABS7F5R6</accession>
<evidence type="ECO:0000313" key="2">
    <source>
        <dbReference type="EMBL" id="MBW8270963.1"/>
    </source>
</evidence>
<dbReference type="Gene3D" id="3.20.20.70">
    <property type="entry name" value="Aldolase class I"/>
    <property type="match status" value="1"/>
</dbReference>
<dbReference type="Pfam" id="PF02581">
    <property type="entry name" value="TMP-TENI"/>
    <property type="match status" value="1"/>
</dbReference>
<protein>
    <submittedName>
        <fullName evidence="2">Thiamine phosphate synthase</fullName>
    </submittedName>
</protein>
<dbReference type="EMBL" id="JAHZUY010000061">
    <property type="protein sequence ID" value="MBW8270963.1"/>
    <property type="molecule type" value="Genomic_DNA"/>
</dbReference>
<dbReference type="RefSeq" id="WP_220118743.1">
    <property type="nucleotide sequence ID" value="NZ_JAHZUY010000061.1"/>
</dbReference>
<feature type="domain" description="Thiamine phosphate synthase/TenI" evidence="1">
    <location>
        <begin position="10"/>
        <end position="106"/>
    </location>
</feature>
<name>A0ABS7F5R6_9PROT</name>